<dbReference type="PANTHER" id="PTHR37471">
    <property type="entry name" value="UNNAMED PRODUCT"/>
    <property type="match status" value="1"/>
</dbReference>
<evidence type="ECO:0000259" key="2">
    <source>
        <dbReference type="Pfam" id="PF12697"/>
    </source>
</evidence>
<organism evidence="3 4">
    <name type="scientific">Nannochloropsis gaditana</name>
    <dbReference type="NCBI Taxonomy" id="72520"/>
    <lineage>
        <taxon>Eukaryota</taxon>
        <taxon>Sar</taxon>
        <taxon>Stramenopiles</taxon>
        <taxon>Ochrophyta</taxon>
        <taxon>Eustigmatophyceae</taxon>
        <taxon>Eustigmatales</taxon>
        <taxon>Monodopsidaceae</taxon>
        <taxon>Nannochloropsis</taxon>
    </lineage>
</organism>
<comment type="caution">
    <text evidence="3">The sequence shown here is derived from an EMBL/GenBank/DDBJ whole genome shotgun (WGS) entry which is preliminary data.</text>
</comment>
<protein>
    <recommendedName>
        <fullName evidence="2">AB hydrolase-1 domain-containing protein</fullName>
    </recommendedName>
</protein>
<dbReference type="EMBL" id="AZIL01000312">
    <property type="protein sequence ID" value="EWM28409.1"/>
    <property type="molecule type" value="Genomic_DNA"/>
</dbReference>
<dbReference type="Gene3D" id="3.40.50.1820">
    <property type="entry name" value="alpha/beta hydrolase"/>
    <property type="match status" value="1"/>
</dbReference>
<name>W7TMU0_9STRA</name>
<feature type="transmembrane region" description="Helical" evidence="1">
    <location>
        <begin position="170"/>
        <end position="189"/>
    </location>
</feature>
<evidence type="ECO:0000313" key="3">
    <source>
        <dbReference type="EMBL" id="EWM28410.1"/>
    </source>
</evidence>
<dbReference type="InterPro" id="IPR000073">
    <property type="entry name" value="AB_hydrolase_1"/>
</dbReference>
<proteinExistence type="predicted"/>
<dbReference type="Proteomes" id="UP000019335">
    <property type="component" value="Chromosome 4"/>
</dbReference>
<gene>
    <name evidence="3" type="ORF">Naga_100088g9</name>
</gene>
<dbReference type="EMBL" id="AZIL01000312">
    <property type="protein sequence ID" value="EWM28410.1"/>
    <property type="molecule type" value="Genomic_DNA"/>
</dbReference>
<reference evidence="3 4" key="1">
    <citation type="journal article" date="2014" name="Mol. Plant">
        <title>Chromosome Scale Genome Assembly and Transcriptome Profiling of Nannochloropsis gaditana in Nitrogen Depletion.</title>
        <authorList>
            <person name="Corteggiani Carpinelli E."/>
            <person name="Telatin A."/>
            <person name="Vitulo N."/>
            <person name="Forcato C."/>
            <person name="D'Angelo M."/>
            <person name="Schiavon R."/>
            <person name="Vezzi A."/>
            <person name="Giacometti G.M."/>
            <person name="Morosinotto T."/>
            <person name="Valle G."/>
        </authorList>
    </citation>
    <scope>NUCLEOTIDE SEQUENCE [LARGE SCALE GENOMIC DNA]</scope>
    <source>
        <strain evidence="3 4">B-31</strain>
    </source>
</reference>
<keyword evidence="4" id="KW-1185">Reference proteome</keyword>
<feature type="domain" description="AB hydrolase-1" evidence="2">
    <location>
        <begin position="221"/>
        <end position="419"/>
    </location>
</feature>
<keyword evidence="1" id="KW-1133">Transmembrane helix</keyword>
<dbReference type="AlphaFoldDB" id="W7TMU0"/>
<feature type="transmembrane region" description="Helical" evidence="1">
    <location>
        <begin position="27"/>
        <end position="46"/>
    </location>
</feature>
<dbReference type="Pfam" id="PF12697">
    <property type="entry name" value="Abhydrolase_6"/>
    <property type="match status" value="1"/>
</dbReference>
<evidence type="ECO:0000313" key="4">
    <source>
        <dbReference type="Proteomes" id="UP000019335"/>
    </source>
</evidence>
<dbReference type="SUPFAM" id="SSF53474">
    <property type="entry name" value="alpha/beta-Hydrolases"/>
    <property type="match status" value="1"/>
</dbReference>
<dbReference type="OrthoDB" id="6431331at2759"/>
<dbReference type="InterPro" id="IPR029058">
    <property type="entry name" value="AB_hydrolase_fold"/>
</dbReference>
<dbReference type="PANTHER" id="PTHR37471:SF1">
    <property type="entry name" value="AB HYDROLASE-1 DOMAIN-CONTAINING PROTEIN"/>
    <property type="match status" value="1"/>
</dbReference>
<sequence length="490" mass="55796">MDSSKTSDTPSFLFSFLLSAENASKAFLLWCSLEVLFYFVINRLIYPRIKQLRAAPSHPPEKSPLECLARLTDALHRLRGVYSPESFWSGWFKGAMHENIRRNNVKEFLCWAIWHVKSSEELAKSDVLALEKTVVLMERLQGKSFPAGHNPEVEHVAFTREPLYFAHRLLIFYVVVKCAQLMGHGFLLLTGHRRYVTPTHNLTYWHRPCQQEEGSIKQPPLLFFHGISPGIWFYIPFLTRLGRGREIILLEVPHIVTQLSFEAPDRIETVQSLAEVLALHSISKCAVAGHSFGSIIAGWAATAFPQHVKQLVLIDPVCLLLCLPDVAVNFLYRSPPTNLFHRTLKDFIDPSSEITVSHALRRHFWWYQNICWLQDVSCPLVVALSSEDDIVPSTAIHYYVQRHYRMQEAVKHEKEDDAGEMTDQSNASGSGRLIYWRGIGHGQMLVSLKAQDRLIAAICKQAMESGLATRAEDIKNSGQKSVRRRRVTAA</sequence>
<evidence type="ECO:0000256" key="1">
    <source>
        <dbReference type="SAM" id="Phobius"/>
    </source>
</evidence>
<accession>W7TMU0</accession>
<keyword evidence="1" id="KW-0812">Transmembrane</keyword>
<keyword evidence="1" id="KW-0472">Membrane</keyword>